<accession>A0A5C3F8R6</accession>
<dbReference type="EMBL" id="OOIP01000022">
    <property type="protein sequence ID" value="SPO40792.1"/>
    <property type="molecule type" value="Genomic_DNA"/>
</dbReference>
<dbReference type="InterPro" id="IPR012312">
    <property type="entry name" value="Hemerythrin-like"/>
</dbReference>
<dbReference type="AlphaFoldDB" id="A0A5C3F8R6"/>
<gene>
    <name evidence="2" type="ORF">PSFLO_06274</name>
</gene>
<name>A0A5C3F8R6_9BASI</name>
<protein>
    <recommendedName>
        <fullName evidence="1">Hemerythrin-like domain-containing protein</fullName>
    </recommendedName>
</protein>
<dbReference type="PANTHER" id="PTHR35585">
    <property type="entry name" value="HHE DOMAIN PROTEIN (AFU_ORTHOLOGUE AFUA_4G00730)"/>
    <property type="match status" value="1"/>
</dbReference>
<dbReference type="Pfam" id="PF01814">
    <property type="entry name" value="Hemerythrin"/>
    <property type="match status" value="1"/>
</dbReference>
<dbReference type="OrthoDB" id="9983919at2759"/>
<organism evidence="2 3">
    <name type="scientific">Pseudozyma flocculosa</name>
    <dbReference type="NCBI Taxonomy" id="84751"/>
    <lineage>
        <taxon>Eukaryota</taxon>
        <taxon>Fungi</taxon>
        <taxon>Dikarya</taxon>
        <taxon>Basidiomycota</taxon>
        <taxon>Ustilaginomycotina</taxon>
        <taxon>Ustilaginomycetes</taxon>
        <taxon>Ustilaginales</taxon>
        <taxon>Ustilaginaceae</taxon>
        <taxon>Pseudozyma</taxon>
    </lineage>
</organism>
<evidence type="ECO:0000259" key="1">
    <source>
        <dbReference type="Pfam" id="PF01814"/>
    </source>
</evidence>
<dbReference type="Gene3D" id="1.20.120.520">
    <property type="entry name" value="nmb1532 protein domain like"/>
    <property type="match status" value="1"/>
</dbReference>
<evidence type="ECO:0000313" key="2">
    <source>
        <dbReference type="EMBL" id="SPO40792.1"/>
    </source>
</evidence>
<sequence>MTSPVIREVKVDHDNFRDLLERFKDAASRKESGLMHDIVNTMIREASVHSDAEEMSIYKTLAENGMADAAEHDKAEHNDVKQAMYSIDSESVDRVGHDKYVSMVTRAGDLFLKHADEEENDQLVKLVAKLSDDDQVKLARQFLDARKMATTRPHPMAPQSGGAMQKTAEVMSKPLDQAHQAMRKFVDLKYQHSEPGQA</sequence>
<feature type="domain" description="Hemerythrin-like" evidence="1">
    <location>
        <begin position="6"/>
        <end position="121"/>
    </location>
</feature>
<reference evidence="2 3" key="1">
    <citation type="submission" date="2018-03" db="EMBL/GenBank/DDBJ databases">
        <authorList>
            <person name="Guldener U."/>
        </authorList>
    </citation>
    <scope>NUCLEOTIDE SEQUENCE [LARGE SCALE GENOMIC DNA]</scope>
    <source>
        <strain evidence="2 3">DAOM196992</strain>
    </source>
</reference>
<evidence type="ECO:0000313" key="3">
    <source>
        <dbReference type="Proteomes" id="UP000323386"/>
    </source>
</evidence>
<dbReference type="Proteomes" id="UP000323386">
    <property type="component" value="Unassembled WGS sequence"/>
</dbReference>
<dbReference type="PANTHER" id="PTHR35585:SF1">
    <property type="entry name" value="HHE DOMAIN PROTEIN (AFU_ORTHOLOGUE AFUA_4G00730)"/>
    <property type="match status" value="1"/>
</dbReference>
<keyword evidence="3" id="KW-1185">Reference proteome</keyword>
<proteinExistence type="predicted"/>